<dbReference type="OrthoDB" id="7794186at2"/>
<dbReference type="AlphaFoldDB" id="A0A5C7FAJ3"/>
<keyword evidence="2" id="KW-1185">Reference proteome</keyword>
<evidence type="ECO:0000313" key="1">
    <source>
        <dbReference type="EMBL" id="TXF83085.1"/>
    </source>
</evidence>
<dbReference type="RefSeq" id="WP_147932881.1">
    <property type="nucleotide sequence ID" value="NZ_VOXD01000063.1"/>
</dbReference>
<proteinExistence type="predicted"/>
<organism evidence="1 2">
    <name type="scientific">Neolewinella aurantiaca</name>
    <dbReference type="NCBI Taxonomy" id="2602767"/>
    <lineage>
        <taxon>Bacteria</taxon>
        <taxon>Pseudomonadati</taxon>
        <taxon>Bacteroidota</taxon>
        <taxon>Saprospiria</taxon>
        <taxon>Saprospirales</taxon>
        <taxon>Lewinellaceae</taxon>
        <taxon>Neolewinella</taxon>
    </lineage>
</organism>
<protein>
    <submittedName>
        <fullName evidence="1">T9SS type A sorting domain-containing protein</fullName>
    </submittedName>
</protein>
<reference evidence="1 2" key="1">
    <citation type="submission" date="2019-08" db="EMBL/GenBank/DDBJ databases">
        <title>Lewinella sp. strain SSH13 Genome sequencing and assembly.</title>
        <authorList>
            <person name="Kim I."/>
        </authorList>
    </citation>
    <scope>NUCLEOTIDE SEQUENCE [LARGE SCALE GENOMIC DNA]</scope>
    <source>
        <strain evidence="1 2">SSH13</strain>
    </source>
</reference>
<dbReference type="Proteomes" id="UP000321907">
    <property type="component" value="Unassembled WGS sequence"/>
</dbReference>
<comment type="caution">
    <text evidence="1">The sequence shown here is derived from an EMBL/GenBank/DDBJ whole genome shotgun (WGS) entry which is preliminary data.</text>
</comment>
<dbReference type="Gene3D" id="2.60.40.740">
    <property type="match status" value="1"/>
</dbReference>
<dbReference type="EMBL" id="VOXD01000063">
    <property type="protein sequence ID" value="TXF83085.1"/>
    <property type="molecule type" value="Genomic_DNA"/>
</dbReference>
<gene>
    <name evidence="1" type="ORF">FUA23_21695</name>
</gene>
<name>A0A5C7FAJ3_9BACT</name>
<sequence>MAFLEVAAMGDSGPFSVEVFNSSGVQIRSFTLMIGEGRTLENICADNYLVVYTNRFGCDFIDDNIIVTECGRDDCCDDFGVYQDFQTVEPDPERCGTNGCQMGLRVSTNPRGLITINESRDRYVWSNGSTGNSLQGLCSGSYTVTATNAYGCSATQTFNLCCAGIQLGTITNATPGGSRGSVEYELLADVQITRLTLNGNPININTNRNGIDNLEPGDYVVAFRTIPGCTATARFTIRECEDLGSDTSEMLPSTSSTCGTTVNVSMDDPLRFAYLWQDGNTNRQRSLSCGIDYSVTITDRLGCGEVVKSFIVCQSFENFDLNEYISSSQPASQGESDGQVTLRLPPEFTPYTRFLMEIYDETTSMLVSSRNFPSSGTIILENLAEGSHNLRFTSDNGCSITGTVNIPSCAANIDEDDVILSNIRSIGEFFNAQATPVQIIADVEVSSPFEGYPFQYQLTYQHIQENNIGQTFRFTETVVRNSPEFYIPDFTFINGFFPTISILHPCTGVVLSQITIEELTSCTSPRPFVTIQDQCLTNNFLRRTKYAVRGLRGGRGFVNHRVSVGDKVIVTRAYNSDGGQDHSVTYEATVLEIVGPGSSVYGLDENEVGVLISGHWEDHLIRNSDAPGVLEVSIMLEDGSCLEPSRNVIGPRSQPPIPHILGGGHSLSERRLFQGIPNDFWLGYIMHCEACREEWVYFDNDYRDNASCSGDDRFALFSYEASDPLRPCTGGGTLTLPSAVRGSTGGIVGPIELDVRPSNTSELISNGRLCGCIFDPQNIEWLNNGPAIGLTLRVYAEFECQPGTVDDGPDTEITEEEIATLCERYGVARECEDCDVVLNDDGCSLDLICLEDNYVLRENIQREREGAHQGGACFFVLPDNNIQGLFDIHIGTPCEAFPCLVDAWRWSEIIDAVSSVEVERYREFPSVPECPEQYYSCGFQSGDIEALIEGGLDDYYYKSFEQDEFSSPNEKKDEFALFPNPVSERGGSISLIANRSDITEWKVFDMYGQILGQGKEAKVVGNNSQLSIGLGVKQSKMILVQIWLSSGEYYVKKIIVTR</sequence>
<accession>A0A5C7FAJ3</accession>
<evidence type="ECO:0000313" key="2">
    <source>
        <dbReference type="Proteomes" id="UP000321907"/>
    </source>
</evidence>